<dbReference type="SUPFAM" id="SSF52540">
    <property type="entry name" value="P-loop containing nucleoside triphosphate hydrolases"/>
    <property type="match status" value="1"/>
</dbReference>
<keyword evidence="2 11" id="KW-0547">Nucleotide-binding</keyword>
<dbReference type="Pfam" id="PF13541">
    <property type="entry name" value="ChlI"/>
    <property type="match status" value="1"/>
</dbReference>
<comment type="similarity">
    <text evidence="11 13">Belongs to the RecA family. RadA subfamily.</text>
</comment>
<keyword evidence="3 11" id="KW-0227">DNA damage</keyword>
<evidence type="ECO:0000256" key="13">
    <source>
        <dbReference type="RuleBase" id="RU003555"/>
    </source>
</evidence>
<evidence type="ECO:0000256" key="12">
    <source>
        <dbReference type="NCBIfam" id="TIGR00416"/>
    </source>
</evidence>
<dbReference type="HAMAP" id="MF_01498">
    <property type="entry name" value="RadA_bact"/>
    <property type="match status" value="1"/>
</dbReference>
<keyword evidence="4 13" id="KW-0863">Zinc-finger</keyword>
<evidence type="ECO:0000256" key="1">
    <source>
        <dbReference type="ARBA" id="ARBA00022723"/>
    </source>
</evidence>
<evidence type="ECO:0000256" key="7">
    <source>
        <dbReference type="ARBA" id="ARBA00022840"/>
    </source>
</evidence>
<comment type="domain">
    <text evidence="11">The middle region has homology to RecA with ATPase motifs including the RadA KNRFG motif, while the C-terminus is homologous to Lon protease.</text>
</comment>
<evidence type="ECO:0000259" key="14">
    <source>
        <dbReference type="PROSITE" id="PS50162"/>
    </source>
</evidence>
<feature type="binding site" evidence="11">
    <location>
        <begin position="92"/>
        <end position="99"/>
    </location>
    <ligand>
        <name>ATP</name>
        <dbReference type="ChEBI" id="CHEBI:30616"/>
    </ligand>
</feature>
<evidence type="ECO:0000256" key="2">
    <source>
        <dbReference type="ARBA" id="ARBA00022741"/>
    </source>
</evidence>
<keyword evidence="5" id="KW-0378">Hydrolase</keyword>
<accession>A0ABZ0UTU0</accession>
<dbReference type="SMART" id="SM00382">
    <property type="entry name" value="AAA"/>
    <property type="match status" value="1"/>
</dbReference>
<dbReference type="InterPro" id="IPR020568">
    <property type="entry name" value="Ribosomal_Su5_D2-typ_SF"/>
</dbReference>
<dbReference type="Gene3D" id="3.40.50.300">
    <property type="entry name" value="P-loop containing nucleotide triphosphate hydrolases"/>
    <property type="match status" value="1"/>
</dbReference>
<dbReference type="InterPro" id="IPR004504">
    <property type="entry name" value="DNA_repair_RadA"/>
</dbReference>
<dbReference type="NCBIfam" id="TIGR00416">
    <property type="entry name" value="sms"/>
    <property type="match status" value="1"/>
</dbReference>
<feature type="short sequence motif" description="RadA KNRFG motif" evidence="11">
    <location>
        <begin position="261"/>
        <end position="265"/>
    </location>
</feature>
<dbReference type="SUPFAM" id="SSF54211">
    <property type="entry name" value="Ribosomal protein S5 domain 2-like"/>
    <property type="match status" value="1"/>
</dbReference>
<sequence>MSKAKKRYSCSTCGTISNKWSGQCFDCGAWGSINEETIEYNLNQIKALGTPQATTALDANVADNIRIITAIEELNRVLGGGLVTSSAILIGGDPGIGKSTLLLQLAASLTANKIGCLYVTGEESPEQIKLRALRLGIANNSTNILAATNIENIIATIDSYKNRLLSQAEQKNDACVVVIDSIQTMSSNTLSAAAGTVSQIRACTLELIDYAKHHNIILLLACHVTKDGQLAGPKLLEHMVDTVLYFEGDYNNHFRILRSIKNRFGSINEIGVFEMTALGLQEVPNPSELFLSRSGKAASGSAVFAGIEGSRALLIEIQALIASSPMAMPRRSVVGWDVNRLSMMIAVLNVRFGLNLSAHEVYLTIAGGLRITEPATDLAVAAALISAATNIPIPPEMVFFGEVALSGEIRKVTRSEIRTKEAMRMGFNQIICAGYQNNTDDHLIRQIVHLKQLKSIIS</sequence>
<dbReference type="RefSeq" id="WP_323738472.1">
    <property type="nucleotide sequence ID" value="NZ_CP112932.1"/>
</dbReference>
<evidence type="ECO:0000256" key="10">
    <source>
        <dbReference type="ARBA" id="ARBA00023204"/>
    </source>
</evidence>
<comment type="function">
    <text evidence="13">DNA-dependent ATPase involved in processing of recombination intermediates, plays a role in repairing DNA breaks. Stimulates the branch migration of RecA-mediated strand transfer reactions, allowing the 3' invading strand to extend heteroduplex DNA faster. Binds ssDNA in the presence of ADP but not other nucleotides, has ATPase activity that is stimulated by ssDNA and various branched DNA structures, but inhibited by SSB. Does not have RecA's homology-searching function.</text>
</comment>
<evidence type="ECO:0000256" key="9">
    <source>
        <dbReference type="ARBA" id="ARBA00023125"/>
    </source>
</evidence>
<gene>
    <name evidence="11" type="primary">radA</name>
    <name evidence="15" type="ORF">Trichorick_00272</name>
</gene>
<protein>
    <recommendedName>
        <fullName evidence="11 12">DNA repair protein RadA</fullName>
    </recommendedName>
</protein>
<dbReference type="Pfam" id="PF18073">
    <property type="entry name" value="Zn_ribbon_LapB"/>
    <property type="match status" value="1"/>
</dbReference>
<keyword evidence="16" id="KW-1185">Reference proteome</keyword>
<dbReference type="CDD" id="cd01121">
    <property type="entry name" value="RadA_SMS_N"/>
    <property type="match status" value="1"/>
</dbReference>
<evidence type="ECO:0000313" key="15">
    <source>
        <dbReference type="EMBL" id="WPY00398.1"/>
    </source>
</evidence>
<dbReference type="PANTHER" id="PTHR32472:SF10">
    <property type="entry name" value="DNA REPAIR PROTEIN RADA-LIKE PROTEIN"/>
    <property type="match status" value="1"/>
</dbReference>
<evidence type="ECO:0000313" key="16">
    <source>
        <dbReference type="Proteomes" id="UP001326613"/>
    </source>
</evidence>
<evidence type="ECO:0000256" key="5">
    <source>
        <dbReference type="ARBA" id="ARBA00022801"/>
    </source>
</evidence>
<dbReference type="InterPro" id="IPR003593">
    <property type="entry name" value="AAA+_ATPase"/>
</dbReference>
<reference evidence="15 16" key="1">
    <citation type="submission" date="2022-10" db="EMBL/GenBank/DDBJ databases">
        <title>Host association and intracellularity evolved multiple times independently in the Rickettsiales.</title>
        <authorList>
            <person name="Castelli M."/>
            <person name="Nardi T."/>
            <person name="Gammuto L."/>
            <person name="Bellinzona G."/>
            <person name="Sabaneyeva E."/>
            <person name="Potekhin A."/>
            <person name="Serra V."/>
            <person name="Petroni G."/>
            <person name="Sassera D."/>
        </authorList>
    </citation>
    <scope>NUCLEOTIDE SEQUENCE [LARGE SCALE GENOMIC DNA]</scope>
    <source>
        <strain evidence="15 16">Kr 154-4</strain>
    </source>
</reference>
<dbReference type="PRINTS" id="PR01874">
    <property type="entry name" value="DNAREPAIRADA"/>
</dbReference>
<keyword evidence="7 11" id="KW-0067">ATP-binding</keyword>
<keyword evidence="6 13" id="KW-0862">Zinc</keyword>
<dbReference type="Pfam" id="PF13481">
    <property type="entry name" value="AAA_25"/>
    <property type="match status" value="1"/>
</dbReference>
<dbReference type="PANTHER" id="PTHR32472">
    <property type="entry name" value="DNA REPAIR PROTEIN RADA"/>
    <property type="match status" value="1"/>
</dbReference>
<dbReference type="Proteomes" id="UP001326613">
    <property type="component" value="Chromosome"/>
</dbReference>
<evidence type="ECO:0000256" key="3">
    <source>
        <dbReference type="ARBA" id="ARBA00022763"/>
    </source>
</evidence>
<evidence type="ECO:0000256" key="11">
    <source>
        <dbReference type="HAMAP-Rule" id="MF_01498"/>
    </source>
</evidence>
<dbReference type="InterPro" id="IPR020588">
    <property type="entry name" value="RecA_ATP-bd"/>
</dbReference>
<evidence type="ECO:0000256" key="8">
    <source>
        <dbReference type="ARBA" id="ARBA00023016"/>
    </source>
</evidence>
<keyword evidence="8 11" id="KW-0346">Stress response</keyword>
<evidence type="ECO:0000256" key="4">
    <source>
        <dbReference type="ARBA" id="ARBA00022771"/>
    </source>
</evidence>
<keyword evidence="1 11" id="KW-0479">Metal-binding</keyword>
<dbReference type="EMBL" id="CP112932">
    <property type="protein sequence ID" value="WPY00398.1"/>
    <property type="molecule type" value="Genomic_DNA"/>
</dbReference>
<dbReference type="InterPro" id="IPR027417">
    <property type="entry name" value="P-loop_NTPase"/>
</dbReference>
<evidence type="ECO:0000256" key="6">
    <source>
        <dbReference type="ARBA" id="ARBA00022833"/>
    </source>
</evidence>
<proteinExistence type="inferred from homology"/>
<keyword evidence="10 11" id="KW-0234">DNA repair</keyword>
<keyword evidence="9 11" id="KW-0238">DNA-binding</keyword>
<feature type="region of interest" description="Lon-protease-like" evidence="11">
    <location>
        <begin position="360"/>
        <end position="458"/>
    </location>
</feature>
<dbReference type="PROSITE" id="PS50162">
    <property type="entry name" value="RECA_2"/>
    <property type="match status" value="1"/>
</dbReference>
<organism evidence="15 16">
    <name type="scientific">Candidatus Trichorickettsia mobilis</name>
    <dbReference type="NCBI Taxonomy" id="1346319"/>
    <lineage>
        <taxon>Bacteria</taxon>
        <taxon>Pseudomonadati</taxon>
        <taxon>Pseudomonadota</taxon>
        <taxon>Alphaproteobacteria</taxon>
        <taxon>Rickettsiales</taxon>
        <taxon>Rickettsiaceae</taxon>
        <taxon>Rickettsieae</taxon>
        <taxon>Candidatus Trichorickettsia</taxon>
    </lineage>
</organism>
<dbReference type="InterPro" id="IPR014721">
    <property type="entry name" value="Ribsml_uS5_D2-typ_fold_subgr"/>
</dbReference>
<feature type="domain" description="RecA family profile 1" evidence="14">
    <location>
        <begin position="63"/>
        <end position="224"/>
    </location>
</feature>
<comment type="function">
    <text evidence="11">Plays a role in repairing double-strand DNA breaks, probably involving stabilizing or processing branched DNA or blocked replication forks.</text>
</comment>
<dbReference type="Gene3D" id="3.30.230.10">
    <property type="match status" value="1"/>
</dbReference>
<name>A0ABZ0UTU0_9RICK</name>
<dbReference type="InterPro" id="IPR041166">
    <property type="entry name" value="Rubredoxin_2"/>
</dbReference>